<accession>A0A8S4EX15</accession>
<evidence type="ECO:0000313" key="3">
    <source>
        <dbReference type="EMBL" id="CAG9120073.1"/>
    </source>
</evidence>
<reference evidence="3" key="1">
    <citation type="submission" date="2020-11" db="EMBL/GenBank/DDBJ databases">
        <authorList>
            <person name="Whiteford S."/>
        </authorList>
    </citation>
    <scope>NUCLEOTIDE SEQUENCE</scope>
</reference>
<feature type="region of interest" description="Disordered" evidence="1">
    <location>
        <begin position="42"/>
        <end position="73"/>
    </location>
</feature>
<name>A0A8S4EX15_PLUXY</name>
<sequence>MFVIFLILFVGDCECDEGPSDVIVTFGSGHSDSERLVNAPRFIDQSDTRIESSSTPNSEGQLTSPVPEQGSVLFIPRNNDDEEYLRKSEDRMQDLLHGRRTMEDVARKAFDATTNGDNVFMAGKNYDELDKKEKKKSNRRAENHEEANDYSTTAAPKRINCKNLNCDHQKLNPTCGAKLDHNSVKYRLFRSKCLLRKVNCGLNHDSNRYTIVEPHYCEHVGRHGQPPPPNYRPSTNYSYRKKQDLPPLETRRLMASKRSQNMDINGQFCFHICPIVCPDQYEPECAISETGQKRVFMNHCHLDMSSCKEDTAWRAQPLVQCVGEEAAENKQTRSFVAWMQNVGVVDARGRLYKE</sequence>
<keyword evidence="2" id="KW-0732">Signal</keyword>
<evidence type="ECO:0000256" key="2">
    <source>
        <dbReference type="SAM" id="SignalP"/>
    </source>
</evidence>
<feature type="region of interest" description="Disordered" evidence="1">
    <location>
        <begin position="130"/>
        <end position="151"/>
    </location>
</feature>
<comment type="caution">
    <text evidence="3">The sequence shown here is derived from an EMBL/GenBank/DDBJ whole genome shotgun (WGS) entry which is preliminary data.</text>
</comment>
<gene>
    <name evidence="3" type="ORF">PLXY2_LOCUS6920</name>
</gene>
<evidence type="ECO:0000256" key="1">
    <source>
        <dbReference type="SAM" id="MobiDB-lite"/>
    </source>
</evidence>
<proteinExistence type="predicted"/>
<dbReference type="Gene3D" id="3.30.60.30">
    <property type="match status" value="1"/>
</dbReference>
<feature type="chain" id="PRO_5035949388" evidence="2">
    <location>
        <begin position="16"/>
        <end position="354"/>
    </location>
</feature>
<feature type="signal peptide" evidence="2">
    <location>
        <begin position="1"/>
        <end position="15"/>
    </location>
</feature>
<dbReference type="Proteomes" id="UP000653454">
    <property type="component" value="Unassembled WGS sequence"/>
</dbReference>
<evidence type="ECO:0000313" key="4">
    <source>
        <dbReference type="Proteomes" id="UP000653454"/>
    </source>
</evidence>
<dbReference type="EMBL" id="CAJHNJ030000023">
    <property type="protein sequence ID" value="CAG9120073.1"/>
    <property type="molecule type" value="Genomic_DNA"/>
</dbReference>
<keyword evidence="4" id="KW-1185">Reference proteome</keyword>
<feature type="region of interest" description="Disordered" evidence="1">
    <location>
        <begin position="221"/>
        <end position="241"/>
    </location>
</feature>
<organism evidence="3 4">
    <name type="scientific">Plutella xylostella</name>
    <name type="common">Diamondback moth</name>
    <name type="synonym">Plutella maculipennis</name>
    <dbReference type="NCBI Taxonomy" id="51655"/>
    <lineage>
        <taxon>Eukaryota</taxon>
        <taxon>Metazoa</taxon>
        <taxon>Ecdysozoa</taxon>
        <taxon>Arthropoda</taxon>
        <taxon>Hexapoda</taxon>
        <taxon>Insecta</taxon>
        <taxon>Pterygota</taxon>
        <taxon>Neoptera</taxon>
        <taxon>Endopterygota</taxon>
        <taxon>Lepidoptera</taxon>
        <taxon>Glossata</taxon>
        <taxon>Ditrysia</taxon>
        <taxon>Yponomeutoidea</taxon>
        <taxon>Plutellidae</taxon>
        <taxon>Plutella</taxon>
    </lineage>
</organism>
<protein>
    <submittedName>
        <fullName evidence="3">(diamondback moth) hypothetical protein</fullName>
    </submittedName>
</protein>
<dbReference type="AlphaFoldDB" id="A0A8S4EX15"/>
<feature type="compositionally biased region" description="Polar residues" evidence="1">
    <location>
        <begin position="51"/>
        <end position="66"/>
    </location>
</feature>